<accession>A0A2M7D9Y0</accession>
<gene>
    <name evidence="1" type="ORF">COS25_00780</name>
</gene>
<comment type="caution">
    <text evidence="1">The sequence shown here is derived from an EMBL/GenBank/DDBJ whole genome shotgun (WGS) entry which is preliminary data.</text>
</comment>
<proteinExistence type="predicted"/>
<dbReference type="AlphaFoldDB" id="A0A2M7D9Y0"/>
<evidence type="ECO:0008006" key="3">
    <source>
        <dbReference type="Google" id="ProtNLM"/>
    </source>
</evidence>
<dbReference type="Proteomes" id="UP000230864">
    <property type="component" value="Unassembled WGS sequence"/>
</dbReference>
<reference evidence="2" key="1">
    <citation type="submission" date="2017-09" db="EMBL/GenBank/DDBJ databases">
        <title>Depth-based differentiation of microbial function through sediment-hosted aquifers and enrichment of novel symbionts in the deep terrestrial subsurface.</title>
        <authorList>
            <person name="Probst A.J."/>
            <person name="Ladd B."/>
            <person name="Jarett J.K."/>
            <person name="Geller-Mcgrath D.E."/>
            <person name="Sieber C.M.K."/>
            <person name="Emerson J.B."/>
            <person name="Anantharaman K."/>
            <person name="Thomas B.C."/>
            <person name="Malmstrom R."/>
            <person name="Stieglmeier M."/>
            <person name="Klingl A."/>
            <person name="Woyke T."/>
            <person name="Ryan C.M."/>
            <person name="Banfield J.F."/>
        </authorList>
    </citation>
    <scope>NUCLEOTIDE SEQUENCE [LARGE SCALE GENOMIC DNA]</scope>
</reference>
<dbReference type="EMBL" id="PETZ01000017">
    <property type="protein sequence ID" value="PIV45269.1"/>
    <property type="molecule type" value="Genomic_DNA"/>
</dbReference>
<protein>
    <recommendedName>
        <fullName evidence="3">DUF3175 domain-containing protein</fullName>
    </recommendedName>
</protein>
<sequence>MRKEKSKNKKWATYVTKHSFALDLEEGVFTWEDPRKIAESLKKSAEASVRKKAEPFQSAMSMLNFYINRAGKNLKPKRKRILEQAKTELRKLFKT</sequence>
<evidence type="ECO:0000313" key="2">
    <source>
        <dbReference type="Proteomes" id="UP000230864"/>
    </source>
</evidence>
<dbReference type="InterPro" id="IPR021513">
    <property type="entry name" value="Phage_RSL1_Orf186"/>
</dbReference>
<dbReference type="Pfam" id="PF11373">
    <property type="entry name" value="DUF3175"/>
    <property type="match status" value="1"/>
</dbReference>
<evidence type="ECO:0000313" key="1">
    <source>
        <dbReference type="EMBL" id="PIV45269.1"/>
    </source>
</evidence>
<name>A0A2M7D9Y0_9BACT</name>
<organism evidence="1 2">
    <name type="scientific">Candidatus Nealsonbacteria bacterium CG02_land_8_20_14_3_00_37_10</name>
    <dbReference type="NCBI Taxonomy" id="1974699"/>
    <lineage>
        <taxon>Bacteria</taxon>
        <taxon>Candidatus Nealsoniibacteriota</taxon>
    </lineage>
</organism>